<dbReference type="Proteomes" id="UP000070248">
    <property type="component" value="Unassembled WGS sequence"/>
</dbReference>
<dbReference type="AlphaFoldDB" id="A0A133VR87"/>
<gene>
    <name evidence="1" type="ORF">AKJ59_00050</name>
</gene>
<protein>
    <submittedName>
        <fullName evidence="1">Uncharacterized protein</fullName>
    </submittedName>
</protein>
<evidence type="ECO:0000313" key="2">
    <source>
        <dbReference type="Proteomes" id="UP000070248"/>
    </source>
</evidence>
<evidence type="ECO:0000313" key="1">
    <source>
        <dbReference type="EMBL" id="KXB08958.1"/>
    </source>
</evidence>
<proteinExistence type="predicted"/>
<reference evidence="1 2" key="1">
    <citation type="journal article" date="2016" name="Sci. Rep.">
        <title>Metabolic traits of an uncultured archaeal lineage -MSBL1- from brine pools of the Red Sea.</title>
        <authorList>
            <person name="Mwirichia R."/>
            <person name="Alam I."/>
            <person name="Rashid M."/>
            <person name="Vinu M."/>
            <person name="Ba-Alawi W."/>
            <person name="Anthony Kamau A."/>
            <person name="Kamanda Ngugi D."/>
            <person name="Goker M."/>
            <person name="Klenk H.P."/>
            <person name="Bajic V."/>
            <person name="Stingl U."/>
        </authorList>
    </citation>
    <scope>NUCLEOTIDE SEQUENCE [LARGE SCALE GENOMIC DNA]</scope>
    <source>
        <strain evidence="1">SCGC-AAA385M02</strain>
    </source>
</reference>
<sequence length="407" mass="49286">MYSNYRKDDLYYPFHSFKKSNLKKSTMKQMLKDVEKYDLASCDFENYVNVASSMILKHYNRKNISVLHTNINYVDVFKQHDNYVDYHDQKNIGLNTKKIKKERLQKMFDTVECAWYDRNQRFKQDTLFNKINKDMLQGKLIYIYLDLENYTIEKENEDDNGVIDSHSSSLILYPSKKHTGNNMIKTYSVYHFNPHGTDTVYDHEYEMYISRKRSKSIDLEVGVDRYVINKMVDAYNHYTEVYEETFVSLYYDITKHHNYTSANLQISDEHGICYIYPFLVFNEIATKYNETYEFHHFRRRFSRNIPSYKTLIQKEDINTLIFVVLSKYFTNIKFKYLEFIEQTDYSLVKIPSTHVTEKEDNFDIEIEGLINENKEHYRYIHYMYMNYLLQPLFKKKALTLIDYDEEV</sequence>
<dbReference type="EMBL" id="LHYL01000001">
    <property type="protein sequence ID" value="KXB08958.1"/>
    <property type="molecule type" value="Genomic_DNA"/>
</dbReference>
<accession>A0A133VR87</accession>
<organism evidence="1 2">
    <name type="scientific">candidate division MSBL1 archaeon SCGC-AAA385M02</name>
    <dbReference type="NCBI Taxonomy" id="1698287"/>
    <lineage>
        <taxon>Archaea</taxon>
        <taxon>Methanobacteriati</taxon>
        <taxon>Methanobacteriota</taxon>
        <taxon>candidate division MSBL1</taxon>
    </lineage>
</organism>
<name>A0A133VR87_9EURY</name>
<comment type="caution">
    <text evidence="1">The sequence shown here is derived from an EMBL/GenBank/DDBJ whole genome shotgun (WGS) entry which is preliminary data.</text>
</comment>
<keyword evidence="2" id="KW-1185">Reference proteome</keyword>